<evidence type="ECO:0000259" key="8">
    <source>
        <dbReference type="Pfam" id="PF12340"/>
    </source>
</evidence>
<evidence type="ECO:0000259" key="9">
    <source>
        <dbReference type="Pfam" id="PF12359"/>
    </source>
</evidence>
<gene>
    <name evidence="11" type="ORF">BBA_08406</name>
</gene>
<keyword evidence="6" id="KW-0788">Thiol protease</keyword>
<evidence type="ECO:0000256" key="4">
    <source>
        <dbReference type="ARBA" id="ARBA00022786"/>
    </source>
</evidence>
<dbReference type="GO" id="GO:0004843">
    <property type="term" value="F:cysteine-type deubiquitinase activity"/>
    <property type="evidence" value="ECO:0007669"/>
    <property type="project" value="UniProtKB-EC"/>
</dbReference>
<dbReference type="InParanoid" id="J5JGM2"/>
<dbReference type="Proteomes" id="UP000002762">
    <property type="component" value="Unassembled WGS sequence"/>
</dbReference>
<evidence type="ECO:0000256" key="7">
    <source>
        <dbReference type="SAM" id="MobiDB-lite"/>
    </source>
</evidence>
<feature type="domain" description="DUF3638" evidence="8">
    <location>
        <begin position="2037"/>
        <end position="2252"/>
    </location>
</feature>
<dbReference type="OrthoDB" id="4866634at2759"/>
<evidence type="ECO:0000259" key="10">
    <source>
        <dbReference type="Pfam" id="PF20255"/>
    </source>
</evidence>
<feature type="compositionally biased region" description="Basic and acidic residues" evidence="7">
    <location>
        <begin position="3115"/>
        <end position="3168"/>
    </location>
</feature>
<comment type="catalytic activity">
    <reaction evidence="1">
        <text>Thiol-dependent hydrolysis of ester, thioester, amide, peptide and isopeptide bonds formed by the C-terminal Gly of ubiquitin (a 76-residue protein attached to proteins as an intracellular targeting signal).</text>
        <dbReference type="EC" id="3.4.19.12"/>
    </reaction>
</comment>
<accession>J5JGM2</accession>
<keyword evidence="12" id="KW-1185">Reference proteome</keyword>
<dbReference type="GO" id="GO:0006508">
    <property type="term" value="P:proteolysis"/>
    <property type="evidence" value="ECO:0007669"/>
    <property type="project" value="UniProtKB-KW"/>
</dbReference>
<dbReference type="PANTHER" id="PTHR13367:SF34">
    <property type="match status" value="1"/>
</dbReference>
<name>J5JGM2_BEAB2</name>
<keyword evidence="5" id="KW-0378">Hydrolase</keyword>
<feature type="domain" description="DUF3645" evidence="9">
    <location>
        <begin position="2378"/>
        <end position="2411"/>
    </location>
</feature>
<dbReference type="RefSeq" id="XP_008601725.1">
    <property type="nucleotide sequence ID" value="XM_008603503.1"/>
</dbReference>
<dbReference type="GeneID" id="19891418"/>
<dbReference type="Pfam" id="PF12359">
    <property type="entry name" value="DUF3645"/>
    <property type="match status" value="1"/>
</dbReference>
<evidence type="ECO:0000256" key="5">
    <source>
        <dbReference type="ARBA" id="ARBA00022801"/>
    </source>
</evidence>
<dbReference type="PANTHER" id="PTHR13367">
    <property type="entry name" value="UBIQUITIN THIOESTERASE"/>
    <property type="match status" value="1"/>
</dbReference>
<feature type="domain" description="DUF6606" evidence="10">
    <location>
        <begin position="14"/>
        <end position="284"/>
    </location>
</feature>
<evidence type="ECO:0000256" key="3">
    <source>
        <dbReference type="ARBA" id="ARBA00022670"/>
    </source>
</evidence>
<evidence type="ECO:0000256" key="1">
    <source>
        <dbReference type="ARBA" id="ARBA00000707"/>
    </source>
</evidence>
<evidence type="ECO:0000313" key="11">
    <source>
        <dbReference type="EMBL" id="EJP62691.1"/>
    </source>
</evidence>
<evidence type="ECO:0000256" key="2">
    <source>
        <dbReference type="ARBA" id="ARBA00012759"/>
    </source>
</evidence>
<evidence type="ECO:0000313" key="12">
    <source>
        <dbReference type="Proteomes" id="UP000002762"/>
    </source>
</evidence>
<dbReference type="InterPro" id="IPR022105">
    <property type="entry name" value="DUF3645"/>
</dbReference>
<proteinExistence type="predicted"/>
<feature type="region of interest" description="Disordered" evidence="7">
    <location>
        <begin position="3115"/>
        <end position="3233"/>
    </location>
</feature>
<feature type="compositionally biased region" description="Basic and acidic residues" evidence="7">
    <location>
        <begin position="3205"/>
        <end position="3233"/>
    </location>
</feature>
<dbReference type="Pfam" id="PF20255">
    <property type="entry name" value="DUF6606"/>
    <property type="match status" value="1"/>
</dbReference>
<dbReference type="Pfam" id="PF12340">
    <property type="entry name" value="DUF3638"/>
    <property type="match status" value="1"/>
</dbReference>
<protein>
    <recommendedName>
        <fullName evidence="2">ubiquitinyl hydrolase 1</fullName>
        <ecNumber evidence="2">3.4.19.12</ecNumber>
    </recommendedName>
</protein>
<dbReference type="InterPro" id="IPR022099">
    <property type="entry name" value="DUF3638"/>
</dbReference>
<dbReference type="HOGENOM" id="CLU_000211_1_0_1"/>
<dbReference type="InterPro" id="IPR046541">
    <property type="entry name" value="DUF6606"/>
</dbReference>
<sequence length="3233" mass="366515">MNAVEVDRPNYRALIKDIFLLPELADKNLITPFTNDLPKLLICALESSESLFPEECKGQLRQCRNSINNFLEARTGTNQINEQGVFKLLQSKCAAAIPLYLRHHNAGIIVRWSQRQRRVEAFQLSPKVQAVESTVGRLTRQFPEISVVIQENTAADKDFIQVFAEAMSEIDKAEVSGLKPTRLVKGKKYEVQFDATQPDHLFDAIFGFLFTEQSSDKEVPAHAKIVKHTRDFVLHVENETTVIRRSPIWLFLKVVLQQELRHSKAMSDYTLYKQFMVLFFALLLDSACDRNLDSHTVHCMRRKIGYRMWKLKNEAVGPWMKNVQHALAKANGLLNTRWEKIVKRDQNFQATTLPQFLADATDCTVTHSELDAFLAKVSQTPPQTNNHVADPRSDIISWGPGKLPNMKQLGDEKPPTDIFNLIMVETWVEDYLWDFVRSQEKDECTCSDIQSFAVAYFKRAHIVYQHLPDHMSVMYLTLLELWIASDMSAVARNPSLREYTPFGVEDICWEALILQRKRDVFRLSQAEEYIRCRSVEKMCMMANYGTADCFASRFAQASAPHMALRATIDSDEDKIAEEKTTELEKSIRKQKWHLESHKKMQCDPTTCCIGTGQLPCERCHHLVLARELTITPYFKILPDDEDAANAVVFELKPPADISAWRDFCLFLHLNVAGHSNSGGNPASYSYLHNYRMFQPYAEKNDLNSHPRICAASLPPKKGTNDPIQVRQDLKLSEICVPHPMKWRLFDSNQGKFIKNIKKVPLISDTCCIQLDEGNKILQELCCSSASDTDAPSTANDLITMRLEYENTIVLKHNEELGSLYLCHYVTWPKILRELRGTSIDWTAPETFSVILQVALEAGPKQESGESRQRHAQLHDGAFATEVLDEILRVLDIYTASFSGRTALAVFCTISIKILSDAPDSCYAKAYYILKIIRNTCFEWLRDRRMNVLDVTSALLATQLDLALICVYTFNLSNRALKHFLTGTADDHAEQYVFAITIIQESKSRLTTQFQKSLYSSWLRVAVNAAPILCGQVNREEAGSIANGLHFSLGRATGLLPDENCFSHVSGPWIRTRTAPYPDMVSKIIHLNTMTGEILLDGFSPRHLPADFLAHKDFYALFGRMSPAVTPRNHPIYQYQFHHAFKGFVIEIGLEKITSVQEADEVESLLHLRATKGDLVYILVPRQILSKPSFPFPKEYLNGYFYWHQVTDFSFHVDLYPYQSPWDCGSIAMQLLHQRSGGWLLKQHGRDRVVMPATVTHYEELSKIFQHFRTENDFRVILDQEKKTLEVRLGTLGLNFIVDHGSADIRSVEFDNMSIDHGYSPPTLIGLLPKLVLYNRHDHTQRVLVILDGEETVLKGSEHVDIYIGIKEEITVHVYTIDDFLRQLKGNQTWRSKAWLAYLSALTSHPMPDPFTSRTGQETALEILTSSAITSFDALEARDLVLLKKIGQLSPGIQFRKRGGLNIPTIEWSPKLHPSSHHEKYWFAVEKIRDRADRQNIFRKDSTNQQRKTPEAETRYRESHAIRLACLRTGEYDGHTTAHDADYYFRIPETEPKRKKGSMAAVPWKFDYGSSSGFQRAYCAAYGAKYRQRFKPVIPSPGSILGQMTIAGALKGVTKHYDAQNFRYTPRWASIAESTLVEDLCSVHNALSSSIKDRNPFRLRLWLSTVASGMEGPEASIIMPILSAMVIENKSIGFKIPRTSNTNNSRGTDYRADQIIMVLNEERRMYQCKTSMNGKSLRDSGSHDKTQDELISSTAEEIAKNGRVDLFPLRAFLDVGQAEKSIGELVEIWNLNKRWYKYAEHLCVLVSSLEVGNTKPPIVLHVLPKVDTSSATKRMSGHVTVESIMSQKPMKFASSNEWRTESVFLLKSLVQRSECIIQPALSSMPTNLYEKATKQHEKVYIKDLDASIQALKTHDSTKQETPKYDSIYALAKAYKGKIEARLQSRLQEAEAVVTRITGPDASLSNAMRHSDILPHISLTWLLRRISFNNRAALSSRWSSLIRQIAVLCRDRQHMRRIMKACSTKSNVLDEMKTIDRYTYDDSLFPDAVLLEIEQDVCLRSNQLEIARQMRDPPRGENAVMQLNMGEGKSSVIIPILSASLAQGKTLVRIFAGRHQSKQMLDTLITALSGLMDRPVFCMPFNRDSKLSPKSIIKVKESLLDCVNSGGVLLLQPEHHLSLLLSTSLNEEPAATKNFVSLLKYIKTTSRDIIDECDELLSPTYELLYTIGTPGPVDFAPDRWLLIQGLLEQVKNYSNPKSNIITTGQVLYQTNAKHPDAFPSFCFLTPASLCVVLTEVARKFVSKGITGFPVISRYEGRKKKAIFEYITMAEPPKKSVKEVEKLGEVAKSGLALVRGCIAGDVLRVPLLRKRWRVDFGCDFRRTPPTRLAVPFSAKDVPKPRAEFSNTDVVIIFTQLSYYHSGLHEQHVRDLIEHMLTSDDGHDVYGHWFEKSNSSMPVQLQILKAVNLQDDKQFYESFYPNIKYSIKAIDHFLSRLVFPTELGAFSQHMAASGWDLAEVKAHPTTGFSGTTDQCELLPLDMKQLNLPTQAHTNALVLNNILSTENTVLSVHTELEKRSFDGSDLIDHVIKDGQIRVILDVGAQVIKLSNRQVAERWLQQTQDSTIKAVLFCDDSDALSVIDRSGTALPLKVSVYANKLDACAVFLDEAHTRGTDLRLPLNYKAAVTLGPGLTKDRLAQACMRMRNLGNGQTLVFYVSFEVENSIRSLLRLSDEQPLTIDYIIQWSILQTQASITRQIPHWAKQGRRHGEQAEAWKSKSYAPQSTKAAMQGGVQNVSNANSDAETSSRFEKGNPHLTDRLKSRCLQYGISKSSSGDIDETCEREVAPEVEDEKQLSKPPNPLAMNSSYNKALEKFIETGKIDDDLPNLEWAFDSLRRTTLEDMLKKLKFPRNLRVTRDFAQAVVTFDATDAYQHHVAYVLHIKPVLVRHDGPPAVVIITQSDLENYWSAIEKSKMVDLHLYNAKVTPGAAHRVGYIYPLNIACSYTHPTTTRIALDLFAGQLYFGSYHEYIEVSSFLGLAYFDDAKDIEVDPDGFIPSHERHKIPAWHRHANQYWDTFDVSPVPFLKRFLGVVRSHGAGIEHTHMGRILDGERLGSKEFPDYKARGPEDVEPGLKTDTGARIETKTQRDRRMQMQGKRSREDGQESKTEPAPKRPRLAASKAAEAAISRRQDENVPEATAEMSRVAAAEGKEREEMQEKTREAAQKKMDKRKRESNE</sequence>
<organism evidence="11 12">
    <name type="scientific">Beauveria bassiana (strain ARSEF 2860)</name>
    <name type="common">White muscardine disease fungus</name>
    <name type="synonym">Tritirachium shiotae</name>
    <dbReference type="NCBI Taxonomy" id="655819"/>
    <lineage>
        <taxon>Eukaryota</taxon>
        <taxon>Fungi</taxon>
        <taxon>Dikarya</taxon>
        <taxon>Ascomycota</taxon>
        <taxon>Pezizomycotina</taxon>
        <taxon>Sordariomycetes</taxon>
        <taxon>Hypocreomycetidae</taxon>
        <taxon>Hypocreales</taxon>
        <taxon>Cordycipitaceae</taxon>
        <taxon>Beauveria</taxon>
    </lineage>
</organism>
<reference evidence="11 12" key="1">
    <citation type="journal article" date="2012" name="Sci. Rep.">
        <title>Genomic perspectives on the evolution of fungal entomopathogenicity in Beauveria bassiana.</title>
        <authorList>
            <person name="Xiao G."/>
            <person name="Ying S.H."/>
            <person name="Zheng P."/>
            <person name="Wang Z.L."/>
            <person name="Zhang S."/>
            <person name="Xie X.Q."/>
            <person name="Shang Y."/>
            <person name="St Leger R.J."/>
            <person name="Zhao G.P."/>
            <person name="Wang C."/>
            <person name="Feng M.G."/>
        </authorList>
    </citation>
    <scope>NUCLEOTIDE SEQUENCE [LARGE SCALE GENOMIC DNA]</scope>
    <source>
        <strain evidence="11 12">ARSEF 2860</strain>
    </source>
</reference>
<keyword evidence="4" id="KW-0833">Ubl conjugation pathway</keyword>
<dbReference type="STRING" id="655819.J5JGM2"/>
<dbReference type="EC" id="3.4.19.12" evidence="2"/>
<evidence type="ECO:0000256" key="6">
    <source>
        <dbReference type="ARBA" id="ARBA00022807"/>
    </source>
</evidence>
<dbReference type="EMBL" id="JH725183">
    <property type="protein sequence ID" value="EJP62691.1"/>
    <property type="molecule type" value="Genomic_DNA"/>
</dbReference>
<dbReference type="InterPro" id="IPR051346">
    <property type="entry name" value="OTU_Deubiquitinase"/>
</dbReference>
<keyword evidence="3" id="KW-0645">Protease</keyword>